<gene>
    <name evidence="1" type="ORF">GYMLUDRAFT_103499</name>
</gene>
<feature type="non-terminal residue" evidence="1">
    <location>
        <position position="76"/>
    </location>
</feature>
<accession>A0A0D0BMK4</accession>
<organism evidence="1 2">
    <name type="scientific">Collybiopsis luxurians FD-317 M1</name>
    <dbReference type="NCBI Taxonomy" id="944289"/>
    <lineage>
        <taxon>Eukaryota</taxon>
        <taxon>Fungi</taxon>
        <taxon>Dikarya</taxon>
        <taxon>Basidiomycota</taxon>
        <taxon>Agaricomycotina</taxon>
        <taxon>Agaricomycetes</taxon>
        <taxon>Agaricomycetidae</taxon>
        <taxon>Agaricales</taxon>
        <taxon>Marasmiineae</taxon>
        <taxon>Omphalotaceae</taxon>
        <taxon>Collybiopsis</taxon>
        <taxon>Collybiopsis luxurians</taxon>
    </lineage>
</organism>
<reference evidence="1 2" key="1">
    <citation type="submission" date="2014-04" db="EMBL/GenBank/DDBJ databases">
        <title>Evolutionary Origins and Diversification of the Mycorrhizal Mutualists.</title>
        <authorList>
            <consortium name="DOE Joint Genome Institute"/>
            <consortium name="Mycorrhizal Genomics Consortium"/>
            <person name="Kohler A."/>
            <person name="Kuo A."/>
            <person name="Nagy L.G."/>
            <person name="Floudas D."/>
            <person name="Copeland A."/>
            <person name="Barry K.W."/>
            <person name="Cichocki N."/>
            <person name="Veneault-Fourrey C."/>
            <person name="LaButti K."/>
            <person name="Lindquist E.A."/>
            <person name="Lipzen A."/>
            <person name="Lundell T."/>
            <person name="Morin E."/>
            <person name="Murat C."/>
            <person name="Riley R."/>
            <person name="Ohm R."/>
            <person name="Sun H."/>
            <person name="Tunlid A."/>
            <person name="Henrissat B."/>
            <person name="Grigoriev I.V."/>
            <person name="Hibbett D.S."/>
            <person name="Martin F."/>
        </authorList>
    </citation>
    <scope>NUCLEOTIDE SEQUENCE [LARGE SCALE GENOMIC DNA]</scope>
    <source>
        <strain evidence="1 2">FD-317 M1</strain>
    </source>
</reference>
<dbReference type="HOGENOM" id="CLU_175751_0_0_1"/>
<evidence type="ECO:0000313" key="1">
    <source>
        <dbReference type="EMBL" id="KIK50704.1"/>
    </source>
</evidence>
<dbReference type="OrthoDB" id="3227343at2759"/>
<proteinExistence type="predicted"/>
<sequence>FPGVHAFAQQMKEAVMSAHDLLLYHHTKQTRDENCHCIQSPFVAGNLVYISTKNISFPKGHACKLLPKYIGPYKIL</sequence>
<protein>
    <submittedName>
        <fullName evidence="1">Uncharacterized protein</fullName>
    </submittedName>
</protein>
<keyword evidence="2" id="KW-1185">Reference proteome</keyword>
<dbReference type="EMBL" id="KN834888">
    <property type="protein sequence ID" value="KIK50704.1"/>
    <property type="molecule type" value="Genomic_DNA"/>
</dbReference>
<name>A0A0D0BMK4_9AGAR</name>
<evidence type="ECO:0000313" key="2">
    <source>
        <dbReference type="Proteomes" id="UP000053593"/>
    </source>
</evidence>
<feature type="non-terminal residue" evidence="1">
    <location>
        <position position="1"/>
    </location>
</feature>
<dbReference type="Proteomes" id="UP000053593">
    <property type="component" value="Unassembled WGS sequence"/>
</dbReference>
<dbReference type="AlphaFoldDB" id="A0A0D0BMK4"/>